<accession>X1UR10</accession>
<dbReference type="AlphaFoldDB" id="X1UR10"/>
<protein>
    <submittedName>
        <fullName evidence="1">Uncharacterized protein</fullName>
    </submittedName>
</protein>
<gene>
    <name evidence="1" type="ORF">S12H4_46877</name>
</gene>
<proteinExistence type="predicted"/>
<sequence length="94" mass="10206">MENEHEAFDKSVEGVSVYRGCIGVSVDSSIRKGVLMDHHTAYPVGYDRPPLIQTKGVVDMAAKRLVKGWHGVDEFIGAGDLTLLSSDGETVLFV</sequence>
<organism evidence="1">
    <name type="scientific">marine sediment metagenome</name>
    <dbReference type="NCBI Taxonomy" id="412755"/>
    <lineage>
        <taxon>unclassified sequences</taxon>
        <taxon>metagenomes</taxon>
        <taxon>ecological metagenomes</taxon>
    </lineage>
</organism>
<feature type="non-terminal residue" evidence="1">
    <location>
        <position position="94"/>
    </location>
</feature>
<evidence type="ECO:0000313" key="1">
    <source>
        <dbReference type="EMBL" id="GAJ06012.1"/>
    </source>
</evidence>
<reference evidence="1" key="1">
    <citation type="journal article" date="2014" name="Front. Microbiol.">
        <title>High frequency of phylogenetically diverse reductive dehalogenase-homologous genes in deep subseafloor sedimentary metagenomes.</title>
        <authorList>
            <person name="Kawai M."/>
            <person name="Futagami T."/>
            <person name="Toyoda A."/>
            <person name="Takaki Y."/>
            <person name="Nishi S."/>
            <person name="Hori S."/>
            <person name="Arai W."/>
            <person name="Tsubouchi T."/>
            <person name="Morono Y."/>
            <person name="Uchiyama I."/>
            <person name="Ito T."/>
            <person name="Fujiyama A."/>
            <person name="Inagaki F."/>
            <person name="Takami H."/>
        </authorList>
    </citation>
    <scope>NUCLEOTIDE SEQUENCE</scope>
    <source>
        <strain evidence="1">Expedition CK06-06</strain>
    </source>
</reference>
<comment type="caution">
    <text evidence="1">The sequence shown here is derived from an EMBL/GenBank/DDBJ whole genome shotgun (WGS) entry which is preliminary data.</text>
</comment>
<name>X1UR10_9ZZZZ</name>
<dbReference type="EMBL" id="BARW01029121">
    <property type="protein sequence ID" value="GAJ06012.1"/>
    <property type="molecule type" value="Genomic_DNA"/>
</dbReference>